<dbReference type="Gene3D" id="3.40.50.880">
    <property type="match status" value="1"/>
</dbReference>
<dbReference type="AlphaFoldDB" id="A0A518DMM9"/>
<evidence type="ECO:0000256" key="2">
    <source>
        <dbReference type="SAM" id="SignalP"/>
    </source>
</evidence>
<protein>
    <submittedName>
        <fullName evidence="4">Trehalose utilization</fullName>
    </submittedName>
</protein>
<evidence type="ECO:0000313" key="5">
    <source>
        <dbReference type="Proteomes" id="UP000317648"/>
    </source>
</evidence>
<dbReference type="Proteomes" id="UP000317648">
    <property type="component" value="Chromosome"/>
</dbReference>
<dbReference type="RefSeq" id="WP_145049563.1">
    <property type="nucleotide sequence ID" value="NZ_CP036433.1"/>
</dbReference>
<name>A0A518DMM9_9BACT</name>
<evidence type="ECO:0000313" key="4">
    <source>
        <dbReference type="EMBL" id="QDU93071.1"/>
    </source>
</evidence>
<gene>
    <name evidence="4" type="ORF">Pla8534_08480</name>
</gene>
<feature type="domain" description="ThuA-like" evidence="3">
    <location>
        <begin position="60"/>
        <end position="248"/>
    </location>
</feature>
<feature type="region of interest" description="Disordered" evidence="1">
    <location>
        <begin position="252"/>
        <end position="290"/>
    </location>
</feature>
<keyword evidence="5" id="KW-1185">Reference proteome</keyword>
<dbReference type="KEGG" id="lcre:Pla8534_08480"/>
<dbReference type="InterPro" id="IPR029062">
    <property type="entry name" value="Class_I_gatase-like"/>
</dbReference>
<reference evidence="4 5" key="1">
    <citation type="submission" date="2019-02" db="EMBL/GenBank/DDBJ databases">
        <title>Deep-cultivation of Planctomycetes and their phenomic and genomic characterization uncovers novel biology.</title>
        <authorList>
            <person name="Wiegand S."/>
            <person name="Jogler M."/>
            <person name="Boedeker C."/>
            <person name="Pinto D."/>
            <person name="Vollmers J."/>
            <person name="Rivas-Marin E."/>
            <person name="Kohn T."/>
            <person name="Peeters S.H."/>
            <person name="Heuer A."/>
            <person name="Rast P."/>
            <person name="Oberbeckmann S."/>
            <person name="Bunk B."/>
            <person name="Jeske O."/>
            <person name="Meyerdierks A."/>
            <person name="Storesund J.E."/>
            <person name="Kallscheuer N."/>
            <person name="Luecker S."/>
            <person name="Lage O.M."/>
            <person name="Pohl T."/>
            <person name="Merkel B.J."/>
            <person name="Hornburger P."/>
            <person name="Mueller R.-W."/>
            <person name="Bruemmer F."/>
            <person name="Labrenz M."/>
            <person name="Spormann A.M."/>
            <person name="Op den Camp H."/>
            <person name="Overmann J."/>
            <person name="Amann R."/>
            <person name="Jetten M.S.M."/>
            <person name="Mascher T."/>
            <person name="Medema M.H."/>
            <person name="Devos D.P."/>
            <person name="Kaster A.-K."/>
            <person name="Ovreas L."/>
            <person name="Rohde M."/>
            <person name="Galperin M.Y."/>
            <person name="Jogler C."/>
        </authorList>
    </citation>
    <scope>NUCLEOTIDE SEQUENCE [LARGE SCALE GENOMIC DNA]</scope>
    <source>
        <strain evidence="4 5">Pla85_3_4</strain>
    </source>
</reference>
<evidence type="ECO:0000256" key="1">
    <source>
        <dbReference type="SAM" id="MobiDB-lite"/>
    </source>
</evidence>
<dbReference type="PANTHER" id="PTHR40469">
    <property type="entry name" value="SECRETED GLYCOSYL HYDROLASE"/>
    <property type="match status" value="1"/>
</dbReference>
<dbReference type="SUPFAM" id="SSF52317">
    <property type="entry name" value="Class I glutamine amidotransferase-like"/>
    <property type="match status" value="1"/>
</dbReference>
<keyword evidence="2" id="KW-0732">Signal</keyword>
<dbReference type="PANTHER" id="PTHR40469:SF2">
    <property type="entry name" value="GALACTOSE-BINDING DOMAIN-LIKE SUPERFAMILY PROTEIN"/>
    <property type="match status" value="1"/>
</dbReference>
<dbReference type="OrthoDB" id="7171409at2"/>
<dbReference type="InterPro" id="IPR029010">
    <property type="entry name" value="ThuA-like"/>
</dbReference>
<proteinExistence type="predicted"/>
<feature type="signal peptide" evidence="2">
    <location>
        <begin position="1"/>
        <end position="25"/>
    </location>
</feature>
<evidence type="ECO:0000259" key="3">
    <source>
        <dbReference type="Pfam" id="PF06283"/>
    </source>
</evidence>
<dbReference type="EMBL" id="CP036433">
    <property type="protein sequence ID" value="QDU93071.1"/>
    <property type="molecule type" value="Genomic_DNA"/>
</dbReference>
<sequence length="290" mass="32453" precursor="true">MYRSLLPVLLLTLLAVSGNSRLAQAAKPEPLRGLIVTGGCCHDYPRQTLILKEGLSQRIAITWDVVHESDAGDTRISIFEKPDWTKGYDVVLHNECYANITDPKFIGNIVNAHKDTGVGAIVIHCATHTFRAAETDEWRKLLGVTTRRHERTKRSLEVVNQAPQHPIMQNFPKSWNTPNGELYVIENMWPHAAPLAAASSTETKKDEICMWTNEYGKARIFGTTLGHHNETMMADEWLDTVAQAVLWTTRRLDENGEPTPGYEGTGKAPFSFQRNDGPQPTPADPKSKKK</sequence>
<feature type="chain" id="PRO_5021747805" evidence="2">
    <location>
        <begin position="26"/>
        <end position="290"/>
    </location>
</feature>
<organism evidence="4 5">
    <name type="scientific">Lignipirellula cremea</name>
    <dbReference type="NCBI Taxonomy" id="2528010"/>
    <lineage>
        <taxon>Bacteria</taxon>
        <taxon>Pseudomonadati</taxon>
        <taxon>Planctomycetota</taxon>
        <taxon>Planctomycetia</taxon>
        <taxon>Pirellulales</taxon>
        <taxon>Pirellulaceae</taxon>
        <taxon>Lignipirellula</taxon>
    </lineage>
</organism>
<accession>A0A518DMM9</accession>
<dbReference type="Pfam" id="PF06283">
    <property type="entry name" value="ThuA"/>
    <property type="match status" value="1"/>
</dbReference>